<accession>A0A967BGR8</accession>
<keyword evidence="1" id="KW-0472">Membrane</keyword>
<comment type="caution">
    <text evidence="2">The sequence shown here is derived from an EMBL/GenBank/DDBJ whole genome shotgun (WGS) entry which is preliminary data.</text>
</comment>
<proteinExistence type="predicted"/>
<evidence type="ECO:0000313" key="2">
    <source>
        <dbReference type="EMBL" id="NHQ75896.1"/>
    </source>
</evidence>
<gene>
    <name evidence="2" type="ORF">HAT86_15710</name>
</gene>
<keyword evidence="1" id="KW-0812">Transmembrane</keyword>
<dbReference type="Proteomes" id="UP000639775">
    <property type="component" value="Unassembled WGS sequence"/>
</dbReference>
<protein>
    <submittedName>
        <fullName evidence="2">Uncharacterized protein</fullName>
    </submittedName>
</protein>
<name>A0A967BGR8_9RHOB</name>
<sequence>MPKHSAKIYRKAVVNTGNLVHSPSHQGISGFEAEKQRAIPDTGGRKILGLPIASWVSLIAGAVVALAVWFSGG</sequence>
<reference evidence="2" key="1">
    <citation type="submission" date="2020-03" db="EMBL/GenBank/DDBJ databases">
        <title>Roseovarius gahaiensis sp. nov., isolated from Gahai Saline Lake, China.</title>
        <authorList>
            <person name="Sun X."/>
        </authorList>
    </citation>
    <scope>NUCLEOTIDE SEQUENCE</scope>
    <source>
        <strain evidence="2">GH877</strain>
    </source>
</reference>
<feature type="transmembrane region" description="Helical" evidence="1">
    <location>
        <begin position="47"/>
        <end position="70"/>
    </location>
</feature>
<dbReference type="RefSeq" id="WP_167200068.1">
    <property type="nucleotide sequence ID" value="NZ_JAAORB010000053.1"/>
</dbReference>
<evidence type="ECO:0000313" key="3">
    <source>
        <dbReference type="Proteomes" id="UP000639775"/>
    </source>
</evidence>
<dbReference type="EMBL" id="JAAORB010000053">
    <property type="protein sequence ID" value="NHQ75896.1"/>
    <property type="molecule type" value="Genomic_DNA"/>
</dbReference>
<keyword evidence="3" id="KW-1185">Reference proteome</keyword>
<keyword evidence="1" id="KW-1133">Transmembrane helix</keyword>
<organism evidence="2 3">
    <name type="scientific">Roseovarius gahaiensis</name>
    <dbReference type="NCBI Taxonomy" id="2716691"/>
    <lineage>
        <taxon>Bacteria</taxon>
        <taxon>Pseudomonadati</taxon>
        <taxon>Pseudomonadota</taxon>
        <taxon>Alphaproteobacteria</taxon>
        <taxon>Rhodobacterales</taxon>
        <taxon>Roseobacteraceae</taxon>
        <taxon>Roseovarius</taxon>
    </lineage>
</organism>
<evidence type="ECO:0000256" key="1">
    <source>
        <dbReference type="SAM" id="Phobius"/>
    </source>
</evidence>
<dbReference type="AlphaFoldDB" id="A0A967BGR8"/>